<dbReference type="AlphaFoldDB" id="A0A9W7X9K1"/>
<dbReference type="InterPro" id="IPR001810">
    <property type="entry name" value="F-box_dom"/>
</dbReference>
<dbReference type="InterPro" id="IPR053781">
    <property type="entry name" value="F-box_AtFBL13-like"/>
</dbReference>
<dbReference type="EMBL" id="MU629620">
    <property type="protein sequence ID" value="KAJ1255885.1"/>
    <property type="molecule type" value="Genomic_DNA"/>
</dbReference>
<reference evidence="2 3" key="1">
    <citation type="submission" date="2022-10" db="EMBL/GenBank/DDBJ databases">
        <title>WGS assembly of Paspalum vaginatum 540-79.</title>
        <authorList>
            <person name="Sun G."/>
            <person name="Wase N."/>
            <person name="Shu S."/>
            <person name="Jenkins J."/>
            <person name="Zhou B."/>
            <person name="Torres-Rodriguez J."/>
            <person name="Chen C."/>
            <person name="Sandor L."/>
            <person name="Plott C."/>
            <person name="Yoshinga Y."/>
            <person name="Daum C."/>
            <person name="Qi P."/>
            <person name="Barry K."/>
            <person name="Lipzen A."/>
            <person name="Berry L."/>
            <person name="Pedersen C."/>
            <person name="Gottilla T."/>
            <person name="Foltz A."/>
            <person name="Yu H."/>
            <person name="O'Malley R."/>
            <person name="Zhang C."/>
            <person name="Devos K."/>
            <person name="Sigmon B."/>
            <person name="Yu B."/>
            <person name="Obata T."/>
            <person name="Schmutz J."/>
            <person name="Schnable J."/>
        </authorList>
    </citation>
    <scope>NUCLEOTIDE SEQUENCE [LARGE SCALE GENOMIC DNA]</scope>
    <source>
        <strain evidence="3">cv. 540-79</strain>
    </source>
</reference>
<dbReference type="InterPro" id="IPR036047">
    <property type="entry name" value="F-box-like_dom_sf"/>
</dbReference>
<proteinExistence type="predicted"/>
<evidence type="ECO:0000313" key="3">
    <source>
        <dbReference type="Proteomes" id="UP001164776"/>
    </source>
</evidence>
<keyword evidence="3" id="KW-1185">Reference proteome</keyword>
<dbReference type="InterPro" id="IPR053772">
    <property type="entry name" value="At1g61320/At1g61330-like"/>
</dbReference>
<dbReference type="CDD" id="cd22160">
    <property type="entry name" value="F-box_AtFBL13-like"/>
    <property type="match status" value="1"/>
</dbReference>
<dbReference type="SUPFAM" id="SSF81383">
    <property type="entry name" value="F-box domain"/>
    <property type="match status" value="1"/>
</dbReference>
<dbReference type="Gene3D" id="3.80.10.10">
    <property type="entry name" value="Ribonuclease Inhibitor"/>
    <property type="match status" value="1"/>
</dbReference>
<evidence type="ECO:0000313" key="2">
    <source>
        <dbReference type="EMBL" id="KAJ1255885.1"/>
    </source>
</evidence>
<evidence type="ECO:0000259" key="1">
    <source>
        <dbReference type="PROSITE" id="PS50181"/>
    </source>
</evidence>
<dbReference type="Pfam" id="PF00646">
    <property type="entry name" value="F-box"/>
    <property type="match status" value="1"/>
</dbReference>
<dbReference type="OrthoDB" id="685770at2759"/>
<dbReference type="PANTHER" id="PTHR34145">
    <property type="entry name" value="OS02G0105600 PROTEIN"/>
    <property type="match status" value="1"/>
</dbReference>
<dbReference type="Proteomes" id="UP001164776">
    <property type="component" value="Unassembled WGS sequence"/>
</dbReference>
<comment type="caution">
    <text evidence="2">The sequence shown here is derived from an EMBL/GenBank/DDBJ whole genome shotgun (WGS) entry which is preliminary data.</text>
</comment>
<protein>
    <recommendedName>
        <fullName evidence="1">F-box domain-containing protein</fullName>
    </recommendedName>
</protein>
<dbReference type="InterPro" id="IPR032675">
    <property type="entry name" value="LRR_dom_sf"/>
</dbReference>
<dbReference type="EMBL" id="MU629620">
    <property type="protein sequence ID" value="KAJ1255886.1"/>
    <property type="molecule type" value="Genomic_DNA"/>
</dbReference>
<dbReference type="Pfam" id="PF23622">
    <property type="entry name" value="LRR_At1g61320_AtMIF1"/>
    <property type="match status" value="1"/>
</dbReference>
<name>A0A9W7X9K1_9POAL</name>
<gene>
    <name evidence="2" type="ORF">BS78_K140400</name>
</gene>
<accession>A0A9W7X9K1</accession>
<dbReference type="PROSITE" id="PS50181">
    <property type="entry name" value="FBOX"/>
    <property type="match status" value="1"/>
</dbReference>
<dbReference type="InterPro" id="IPR055357">
    <property type="entry name" value="LRR_At1g61320_AtMIF1"/>
</dbReference>
<dbReference type="PANTHER" id="PTHR34145:SF57">
    <property type="entry name" value="F-BOX DOMAIN-CONTAINING PROTEIN"/>
    <property type="match status" value="1"/>
</dbReference>
<dbReference type="SMART" id="SM00256">
    <property type="entry name" value="FBOX"/>
    <property type="match status" value="1"/>
</dbReference>
<feature type="domain" description="F-box" evidence="1">
    <location>
        <begin position="22"/>
        <end position="58"/>
    </location>
</feature>
<sequence length="256" mass="28891">MTTTTTTKLMDDRRKKPIFRQNIQLSDLPLDVLGTILSKLPPKETVRASTLSKKWKHIWTVCPKLRFDGATMCGDDAATGTHQYTHKFIGNVNGVLKQYRGKVVQELETPWLQGNSAKFSQLKYLQLEFLVLREDLSNLLSLASFLSAAPFIENLEIHSAGVALPDCSELIRRLPRTTHNYLKNLCTTGFAGCTGQVELLAHIVENAPNLETLTVDRVNCSRYDEEYERKSRSKALDIARKHLDGRTSQNTKVSML</sequence>
<organism evidence="2 3">
    <name type="scientific">Paspalum vaginatum</name>
    <name type="common">seashore paspalum</name>
    <dbReference type="NCBI Taxonomy" id="158149"/>
    <lineage>
        <taxon>Eukaryota</taxon>
        <taxon>Viridiplantae</taxon>
        <taxon>Streptophyta</taxon>
        <taxon>Embryophyta</taxon>
        <taxon>Tracheophyta</taxon>
        <taxon>Spermatophyta</taxon>
        <taxon>Magnoliopsida</taxon>
        <taxon>Liliopsida</taxon>
        <taxon>Poales</taxon>
        <taxon>Poaceae</taxon>
        <taxon>PACMAD clade</taxon>
        <taxon>Panicoideae</taxon>
        <taxon>Andropogonodae</taxon>
        <taxon>Paspaleae</taxon>
        <taxon>Paspalinae</taxon>
        <taxon>Paspalum</taxon>
    </lineage>
</organism>